<name>A0A6L6IUF9_9RHOB</name>
<accession>A0A6L6IUF9</accession>
<reference evidence="12 13" key="1">
    <citation type="submission" date="2019-11" db="EMBL/GenBank/DDBJ databases">
        <authorList>
            <person name="Dong K."/>
        </authorList>
    </citation>
    <scope>NUCLEOTIDE SEQUENCE [LARGE SCALE GENOMIC DNA]</scope>
    <source>
        <strain evidence="12 13">DK608</strain>
    </source>
</reference>
<dbReference type="InterPro" id="IPR005843">
    <property type="entry name" value="A-D-PHexomutase_C"/>
</dbReference>
<keyword evidence="6" id="KW-0413">Isomerase</keyword>
<dbReference type="SUPFAM" id="SSF55957">
    <property type="entry name" value="Phosphoglucomutase, C-terminal domain"/>
    <property type="match status" value="1"/>
</dbReference>
<dbReference type="Pfam" id="PF00408">
    <property type="entry name" value="PGM_PMM_IV"/>
    <property type="match status" value="1"/>
</dbReference>
<comment type="caution">
    <text evidence="12">The sequence shown here is derived from an EMBL/GenBank/DDBJ whole genome shotgun (WGS) entry which is preliminary data.</text>
</comment>
<gene>
    <name evidence="12" type="ORF">GL284_03115</name>
</gene>
<proteinExistence type="inferred from homology"/>
<keyword evidence="5 7" id="KW-0460">Magnesium</keyword>
<organism evidence="12 13">
    <name type="scientific">Paracoccus shanxieyensis</name>
    <dbReference type="NCBI Taxonomy" id="2675752"/>
    <lineage>
        <taxon>Bacteria</taxon>
        <taxon>Pseudomonadati</taxon>
        <taxon>Pseudomonadota</taxon>
        <taxon>Alphaproteobacteria</taxon>
        <taxon>Rhodobacterales</taxon>
        <taxon>Paracoccaceae</taxon>
        <taxon>Paracoccus</taxon>
    </lineage>
</organism>
<dbReference type="AlphaFoldDB" id="A0A6L6IUF9"/>
<feature type="domain" description="Alpha-D-phosphohexomutase alpha/beta/alpha" evidence="11">
    <location>
        <begin position="268"/>
        <end position="378"/>
    </location>
</feature>
<evidence type="ECO:0000256" key="2">
    <source>
        <dbReference type="ARBA" id="ARBA00010231"/>
    </source>
</evidence>
<dbReference type="Pfam" id="PF02880">
    <property type="entry name" value="PGM_PMM_III"/>
    <property type="match status" value="1"/>
</dbReference>
<dbReference type="PROSITE" id="PS00710">
    <property type="entry name" value="PGM_PMM"/>
    <property type="match status" value="1"/>
</dbReference>
<dbReference type="Pfam" id="PF02878">
    <property type="entry name" value="PGM_PMM_I"/>
    <property type="match status" value="1"/>
</dbReference>
<dbReference type="InterPro" id="IPR005845">
    <property type="entry name" value="A-D-PHexomutase_a/b/a-II"/>
</dbReference>
<evidence type="ECO:0000256" key="5">
    <source>
        <dbReference type="ARBA" id="ARBA00022842"/>
    </source>
</evidence>
<evidence type="ECO:0000256" key="3">
    <source>
        <dbReference type="ARBA" id="ARBA00022553"/>
    </source>
</evidence>
<evidence type="ECO:0000313" key="13">
    <source>
        <dbReference type="Proteomes" id="UP000478740"/>
    </source>
</evidence>
<dbReference type="GO" id="GO:0000287">
    <property type="term" value="F:magnesium ion binding"/>
    <property type="evidence" value="ECO:0007669"/>
    <property type="project" value="InterPro"/>
</dbReference>
<dbReference type="EMBL" id="WMII01000002">
    <property type="protein sequence ID" value="MTH63258.1"/>
    <property type="molecule type" value="Genomic_DNA"/>
</dbReference>
<dbReference type="PRINTS" id="PR00509">
    <property type="entry name" value="PGMPMM"/>
</dbReference>
<feature type="domain" description="Alpha-D-phosphohexomutase C-terminal" evidence="8">
    <location>
        <begin position="383"/>
        <end position="455"/>
    </location>
</feature>
<dbReference type="SUPFAM" id="SSF53738">
    <property type="entry name" value="Phosphoglucomutase, first 3 domains"/>
    <property type="match status" value="3"/>
</dbReference>
<dbReference type="GO" id="GO:0016868">
    <property type="term" value="F:intramolecular phosphotransferase activity"/>
    <property type="evidence" value="ECO:0007669"/>
    <property type="project" value="InterPro"/>
</dbReference>
<evidence type="ECO:0000313" key="12">
    <source>
        <dbReference type="EMBL" id="MTH63258.1"/>
    </source>
</evidence>
<dbReference type="RefSeq" id="WP_155043183.1">
    <property type="nucleotide sequence ID" value="NZ_WMIH01000005.1"/>
</dbReference>
<evidence type="ECO:0000256" key="1">
    <source>
        <dbReference type="ARBA" id="ARBA00001946"/>
    </source>
</evidence>
<keyword evidence="13" id="KW-1185">Reference proteome</keyword>
<dbReference type="Proteomes" id="UP000478740">
    <property type="component" value="Unassembled WGS sequence"/>
</dbReference>
<comment type="similarity">
    <text evidence="2 7">Belongs to the phosphohexose mutase family.</text>
</comment>
<evidence type="ECO:0000259" key="11">
    <source>
        <dbReference type="Pfam" id="PF02880"/>
    </source>
</evidence>
<dbReference type="InterPro" id="IPR036900">
    <property type="entry name" value="A-D-PHexomutase_C_sf"/>
</dbReference>
<dbReference type="InterPro" id="IPR016066">
    <property type="entry name" value="A-D-PHexomutase_CS"/>
</dbReference>
<dbReference type="InterPro" id="IPR005846">
    <property type="entry name" value="A-D-PHexomutase_a/b/a-III"/>
</dbReference>
<feature type="domain" description="Alpha-D-phosphohexomutase alpha/beta/alpha" evidence="10">
    <location>
        <begin position="160"/>
        <end position="263"/>
    </location>
</feature>
<sequence>MLPATPPRQIDCFKAYDVRGRLGIELDVDVAWRIGHAFAQTRAARMVVVGRDSRESSPALAAALIRGLTEGGADVRDLGLAGTEEMYFATAHFGADGGIEVTASHNPIDYNGMKLVGAGAAPLDPDTEFAELAALARVGGFQPVERIGGVTPFPEARGVYASALADFVDVGALKPLTVLVNAGNGTAGPTFDAIAAELERRGAPLRFIRINHDPDASFPNGIPNPLLPENQPMTSEAVRQHGADLGVAWDGDFDRCFFFDETGRFIPGEYIVGLLATAFLEKSPGEKIVHDPRVVMNTRAMIAEAGGQAVQARTGHAFLKRAMRETGAIYGGEMSAHHYFRDFHYADSGMIPWLLVVELISRSGQTLGQLLSERIAAYPSSGEINFRLEDPDASIARVLNLFGPQAVSRDDTDGISLEFDNWRFNLRRSNTEPVVRLNVESVGNAAMVQARAEQIGNLLTAP</sequence>
<evidence type="ECO:0000256" key="6">
    <source>
        <dbReference type="ARBA" id="ARBA00023235"/>
    </source>
</evidence>
<dbReference type="GO" id="GO:0005975">
    <property type="term" value="P:carbohydrate metabolic process"/>
    <property type="evidence" value="ECO:0007669"/>
    <property type="project" value="InterPro"/>
</dbReference>
<dbReference type="PANTHER" id="PTHR43771">
    <property type="entry name" value="PHOSPHOMANNOMUTASE"/>
    <property type="match status" value="1"/>
</dbReference>
<protein>
    <submittedName>
        <fullName evidence="12">Phosphomannomutase</fullName>
    </submittedName>
</protein>
<evidence type="ECO:0000259" key="10">
    <source>
        <dbReference type="Pfam" id="PF02879"/>
    </source>
</evidence>
<dbReference type="PANTHER" id="PTHR43771:SF1">
    <property type="entry name" value="PHOSPHOMANNOMUTASE"/>
    <property type="match status" value="1"/>
</dbReference>
<dbReference type="InterPro" id="IPR005841">
    <property type="entry name" value="Alpha-D-phosphohexomutase_SF"/>
</dbReference>
<comment type="cofactor">
    <cofactor evidence="1">
        <name>Mg(2+)</name>
        <dbReference type="ChEBI" id="CHEBI:18420"/>
    </cofactor>
</comment>
<dbReference type="Gene3D" id="3.40.120.10">
    <property type="entry name" value="Alpha-D-Glucose-1,6-Bisphosphate, subunit A, domain 3"/>
    <property type="match status" value="3"/>
</dbReference>
<dbReference type="InterPro" id="IPR016055">
    <property type="entry name" value="A-D-PHexomutase_a/b/a-I/II/III"/>
</dbReference>
<evidence type="ECO:0000256" key="7">
    <source>
        <dbReference type="RuleBase" id="RU004326"/>
    </source>
</evidence>
<keyword evidence="4 7" id="KW-0479">Metal-binding</keyword>
<feature type="domain" description="Alpha-D-phosphohexomutase alpha/beta/alpha" evidence="9">
    <location>
        <begin position="13"/>
        <end position="128"/>
    </location>
</feature>
<evidence type="ECO:0000259" key="8">
    <source>
        <dbReference type="Pfam" id="PF00408"/>
    </source>
</evidence>
<dbReference type="CDD" id="cd03089">
    <property type="entry name" value="PMM_PGM"/>
    <property type="match status" value="1"/>
</dbReference>
<dbReference type="InterPro" id="IPR005844">
    <property type="entry name" value="A-D-PHexomutase_a/b/a-I"/>
</dbReference>
<evidence type="ECO:0000259" key="9">
    <source>
        <dbReference type="Pfam" id="PF02878"/>
    </source>
</evidence>
<keyword evidence="3" id="KW-0597">Phosphoprotein</keyword>
<dbReference type="Gene3D" id="3.30.310.50">
    <property type="entry name" value="Alpha-D-phosphohexomutase, C-terminal domain"/>
    <property type="match status" value="1"/>
</dbReference>
<dbReference type="Pfam" id="PF02879">
    <property type="entry name" value="PGM_PMM_II"/>
    <property type="match status" value="1"/>
</dbReference>
<evidence type="ECO:0000256" key="4">
    <source>
        <dbReference type="ARBA" id="ARBA00022723"/>
    </source>
</evidence>